<proteinExistence type="predicted"/>
<protein>
    <submittedName>
        <fullName evidence="1">Replication-relaxation family protein</fullName>
    </submittedName>
</protein>
<gene>
    <name evidence="1" type="ORF">M3215_11690</name>
</gene>
<keyword evidence="2" id="KW-1185">Reference proteome</keyword>
<evidence type="ECO:0000313" key="1">
    <source>
        <dbReference type="EMBL" id="MCM3736468.1"/>
    </source>
</evidence>
<dbReference type="EMBL" id="JAMBOP010000012">
    <property type="protein sequence ID" value="MCM3736468.1"/>
    <property type="molecule type" value="Genomic_DNA"/>
</dbReference>
<accession>A0ACC6A6Y4</accession>
<name>A0ACC6A6Y4_9BACI</name>
<reference evidence="1" key="1">
    <citation type="submission" date="2022-05" db="EMBL/GenBank/DDBJ databases">
        <title>Comparative Genomics of Spacecraft Associated Microbes.</title>
        <authorList>
            <person name="Tran M.T."/>
            <person name="Wright A."/>
            <person name="Seuylemezian A."/>
            <person name="Eisen J."/>
            <person name="Coil D."/>
        </authorList>
    </citation>
    <scope>NUCLEOTIDE SEQUENCE</scope>
    <source>
        <strain evidence="1">FAIRING 10M-2.2</strain>
    </source>
</reference>
<evidence type="ECO:0000313" key="2">
    <source>
        <dbReference type="Proteomes" id="UP001202289"/>
    </source>
</evidence>
<comment type="caution">
    <text evidence="1">The sequence shown here is derived from an EMBL/GenBank/DDBJ whole genome shotgun (WGS) entry which is preliminary data.</text>
</comment>
<dbReference type="Proteomes" id="UP001202289">
    <property type="component" value="Unassembled WGS sequence"/>
</dbReference>
<sequence length="208" mass="25079">MNIQTHIQLNRQMTILTSIRKLKFATRRHLMAIHDMGGIRNANRILKDMSQYVNYTMYKKEHVYYLNKKGRELFDDTEKIVPTSRLAHSLMRNEAWLYLFCPDDWQIEMPIRYKINDKKKTIIPDVKFIDDDDGILNAVEIDRTQMMNVNSEKMNRYSELTMYYKNKYNGKVPIIHFFTVTEYRKKTLEQFAMKYGVYVKTYVVPEFQ</sequence>
<organism evidence="1 2">
    <name type="scientific">Bacillus cytotoxicus</name>
    <dbReference type="NCBI Taxonomy" id="580165"/>
    <lineage>
        <taxon>Bacteria</taxon>
        <taxon>Bacillati</taxon>
        <taxon>Bacillota</taxon>
        <taxon>Bacilli</taxon>
        <taxon>Bacillales</taxon>
        <taxon>Bacillaceae</taxon>
        <taxon>Bacillus</taxon>
        <taxon>Bacillus cereus group</taxon>
    </lineage>
</organism>